<gene>
    <name evidence="1" type="ORF">ACFPM7_13620</name>
</gene>
<evidence type="ECO:0000313" key="1">
    <source>
        <dbReference type="EMBL" id="MFC5288093.1"/>
    </source>
</evidence>
<organism evidence="1 2">
    <name type="scientific">Actinokineospora guangxiensis</name>
    <dbReference type="NCBI Taxonomy" id="1490288"/>
    <lineage>
        <taxon>Bacteria</taxon>
        <taxon>Bacillati</taxon>
        <taxon>Actinomycetota</taxon>
        <taxon>Actinomycetes</taxon>
        <taxon>Pseudonocardiales</taxon>
        <taxon>Pseudonocardiaceae</taxon>
        <taxon>Actinokineospora</taxon>
    </lineage>
</organism>
<keyword evidence="2" id="KW-1185">Reference proteome</keyword>
<sequence length="209" mass="22613">MSDSYHDGCFLCVAVRGVSTLDWIDRPLLLDPRAGVVLAGAGALVPGYALVAPRAHVGSLAEAVTDRRFLRFLDDAVGFVEERFGEITFWEHGGVLAEVPSSACVEHAHLHVAAGSFEFVTGAPVRARGRLLIDTVRQGRGTAPYLLHGGTGRDCVLTDDPAVPQYYRRQLAHAVGKPDHWDYAAVRGEEHAEATMRLLLGNFTGAARR</sequence>
<comment type="caution">
    <text evidence="1">The sequence shown here is derived from an EMBL/GenBank/DDBJ whole genome shotgun (WGS) entry which is preliminary data.</text>
</comment>
<proteinExistence type="predicted"/>
<protein>
    <recommendedName>
        <fullName evidence="3">Diadenosine tetraphosphate (Ap4A) HIT family hydrolase</fullName>
    </recommendedName>
</protein>
<name>A0ABW0EP25_9PSEU</name>
<dbReference type="EMBL" id="JBHSKF010000005">
    <property type="protein sequence ID" value="MFC5288093.1"/>
    <property type="molecule type" value="Genomic_DNA"/>
</dbReference>
<dbReference type="Proteomes" id="UP001596157">
    <property type="component" value="Unassembled WGS sequence"/>
</dbReference>
<dbReference type="RefSeq" id="WP_378247695.1">
    <property type="nucleotide sequence ID" value="NZ_JBHSKF010000005.1"/>
</dbReference>
<reference evidence="2" key="1">
    <citation type="journal article" date="2019" name="Int. J. Syst. Evol. Microbiol.">
        <title>The Global Catalogue of Microorganisms (GCM) 10K type strain sequencing project: providing services to taxonomists for standard genome sequencing and annotation.</title>
        <authorList>
            <consortium name="The Broad Institute Genomics Platform"/>
            <consortium name="The Broad Institute Genome Sequencing Center for Infectious Disease"/>
            <person name="Wu L."/>
            <person name="Ma J."/>
        </authorList>
    </citation>
    <scope>NUCLEOTIDE SEQUENCE [LARGE SCALE GENOMIC DNA]</scope>
    <source>
        <strain evidence="2">CCUG 59778</strain>
    </source>
</reference>
<evidence type="ECO:0000313" key="2">
    <source>
        <dbReference type="Proteomes" id="UP001596157"/>
    </source>
</evidence>
<accession>A0ABW0EP25</accession>
<evidence type="ECO:0008006" key="3">
    <source>
        <dbReference type="Google" id="ProtNLM"/>
    </source>
</evidence>